<dbReference type="InterPro" id="IPR006913">
    <property type="entry name" value="CENP-V/GFA"/>
</dbReference>
<dbReference type="GeneID" id="80895794"/>
<evidence type="ECO:0000313" key="6">
    <source>
        <dbReference type="EMBL" id="KAJ4158091.1"/>
    </source>
</evidence>
<organism evidence="6 7">
    <name type="scientific">Akanthomyces muscarius</name>
    <name type="common">Entomopathogenic fungus</name>
    <name type="synonym">Lecanicillium muscarium</name>
    <dbReference type="NCBI Taxonomy" id="2231603"/>
    <lineage>
        <taxon>Eukaryota</taxon>
        <taxon>Fungi</taxon>
        <taxon>Dikarya</taxon>
        <taxon>Ascomycota</taxon>
        <taxon>Pezizomycotina</taxon>
        <taxon>Sordariomycetes</taxon>
        <taxon>Hypocreomycetidae</taxon>
        <taxon>Hypocreales</taxon>
        <taxon>Cordycipitaceae</taxon>
        <taxon>Akanthomyces</taxon>
    </lineage>
</organism>
<sequence>MTFQSGRCNCGSITVQLHRNVVTTIACHCLNCRRAGGAFSINYVVEDDNVAVNDPQSTISLYRDDDTESGNSVQRAFCQNCGCPIFTKTPALEGRTILKASLFADVVAQRGSDLFSNRKIIWE</sequence>
<reference evidence="6" key="1">
    <citation type="journal article" date="2023" name="Access Microbiol">
        <title>De-novo genome assembly for Akanthomyces muscarius, a biocontrol agent of insect agricultural pests.</title>
        <authorList>
            <person name="Erdos Z."/>
            <person name="Studholme D.J."/>
            <person name="Raymond B."/>
            <person name="Sharma M."/>
        </authorList>
    </citation>
    <scope>NUCLEOTIDE SEQUENCE</scope>
    <source>
        <strain evidence="6">Ve6</strain>
    </source>
</reference>
<dbReference type="Pfam" id="PF04828">
    <property type="entry name" value="GFA"/>
    <property type="match status" value="1"/>
</dbReference>
<comment type="caution">
    <text evidence="6">The sequence shown here is derived from an EMBL/GenBank/DDBJ whole genome shotgun (WGS) entry which is preliminary data.</text>
</comment>
<dbReference type="AlphaFoldDB" id="A0A9W8UPU5"/>
<dbReference type="InterPro" id="IPR011057">
    <property type="entry name" value="Mss4-like_sf"/>
</dbReference>
<dbReference type="SUPFAM" id="SSF51316">
    <property type="entry name" value="Mss4-like"/>
    <property type="match status" value="1"/>
</dbReference>
<dbReference type="RefSeq" id="XP_056056458.1">
    <property type="nucleotide sequence ID" value="XM_056201836.1"/>
</dbReference>
<dbReference type="GO" id="GO:0046872">
    <property type="term" value="F:metal ion binding"/>
    <property type="evidence" value="ECO:0007669"/>
    <property type="project" value="UniProtKB-KW"/>
</dbReference>
<dbReference type="PROSITE" id="PS51891">
    <property type="entry name" value="CENP_V_GFA"/>
    <property type="match status" value="1"/>
</dbReference>
<protein>
    <recommendedName>
        <fullName evidence="5">CENP-V/GFA domain-containing protein</fullName>
    </recommendedName>
</protein>
<proteinExistence type="inferred from homology"/>
<gene>
    <name evidence="6" type="ORF">LMH87_008635</name>
</gene>
<dbReference type="KEGG" id="amus:LMH87_008635"/>
<evidence type="ECO:0000256" key="1">
    <source>
        <dbReference type="ARBA" id="ARBA00005495"/>
    </source>
</evidence>
<dbReference type="Proteomes" id="UP001144673">
    <property type="component" value="Unassembled WGS sequence"/>
</dbReference>
<evidence type="ECO:0000256" key="3">
    <source>
        <dbReference type="ARBA" id="ARBA00022833"/>
    </source>
</evidence>
<evidence type="ECO:0000259" key="5">
    <source>
        <dbReference type="PROSITE" id="PS51891"/>
    </source>
</evidence>
<keyword evidence="3" id="KW-0862">Zinc</keyword>
<keyword evidence="7" id="KW-1185">Reference proteome</keyword>
<dbReference type="PANTHER" id="PTHR33337">
    <property type="entry name" value="GFA DOMAIN-CONTAINING PROTEIN"/>
    <property type="match status" value="1"/>
</dbReference>
<evidence type="ECO:0000256" key="2">
    <source>
        <dbReference type="ARBA" id="ARBA00022723"/>
    </source>
</evidence>
<keyword evidence="4" id="KW-0456">Lyase</keyword>
<evidence type="ECO:0000313" key="7">
    <source>
        <dbReference type="Proteomes" id="UP001144673"/>
    </source>
</evidence>
<feature type="domain" description="CENP-V/GFA" evidence="5">
    <location>
        <begin position="4"/>
        <end position="123"/>
    </location>
</feature>
<accession>A0A9W8UPU5</accession>
<dbReference type="GO" id="GO:0016846">
    <property type="term" value="F:carbon-sulfur lyase activity"/>
    <property type="evidence" value="ECO:0007669"/>
    <property type="project" value="InterPro"/>
</dbReference>
<dbReference type="PANTHER" id="PTHR33337:SF43">
    <property type="entry name" value="CENP-V_GFA DOMAIN-CONTAINING PROTEIN"/>
    <property type="match status" value="1"/>
</dbReference>
<keyword evidence="2" id="KW-0479">Metal-binding</keyword>
<dbReference type="EMBL" id="JAJHUN010000006">
    <property type="protein sequence ID" value="KAJ4158091.1"/>
    <property type="molecule type" value="Genomic_DNA"/>
</dbReference>
<dbReference type="Gene3D" id="3.90.1590.10">
    <property type="entry name" value="glutathione-dependent formaldehyde- activating enzyme (gfa)"/>
    <property type="match status" value="1"/>
</dbReference>
<name>A0A9W8UPU5_AKAMU</name>
<evidence type="ECO:0000256" key="4">
    <source>
        <dbReference type="ARBA" id="ARBA00023239"/>
    </source>
</evidence>
<comment type="similarity">
    <text evidence="1">Belongs to the Gfa family.</text>
</comment>